<proteinExistence type="predicted"/>
<dbReference type="AlphaFoldDB" id="A0A392V4Q9"/>
<evidence type="ECO:0000313" key="2">
    <source>
        <dbReference type="EMBL" id="MCI82422.1"/>
    </source>
</evidence>
<name>A0A392V4Q9_9FABA</name>
<organism evidence="2 3">
    <name type="scientific">Trifolium medium</name>
    <dbReference type="NCBI Taxonomy" id="97028"/>
    <lineage>
        <taxon>Eukaryota</taxon>
        <taxon>Viridiplantae</taxon>
        <taxon>Streptophyta</taxon>
        <taxon>Embryophyta</taxon>
        <taxon>Tracheophyta</taxon>
        <taxon>Spermatophyta</taxon>
        <taxon>Magnoliopsida</taxon>
        <taxon>eudicotyledons</taxon>
        <taxon>Gunneridae</taxon>
        <taxon>Pentapetalae</taxon>
        <taxon>rosids</taxon>
        <taxon>fabids</taxon>
        <taxon>Fabales</taxon>
        <taxon>Fabaceae</taxon>
        <taxon>Papilionoideae</taxon>
        <taxon>50 kb inversion clade</taxon>
        <taxon>NPAAA clade</taxon>
        <taxon>Hologalegina</taxon>
        <taxon>IRL clade</taxon>
        <taxon>Trifolieae</taxon>
        <taxon>Trifolium</taxon>
    </lineage>
</organism>
<feature type="compositionally biased region" description="Acidic residues" evidence="1">
    <location>
        <begin position="17"/>
        <end position="34"/>
    </location>
</feature>
<accession>A0A392V4Q9</accession>
<reference evidence="2 3" key="1">
    <citation type="journal article" date="2018" name="Front. Plant Sci.">
        <title>Red Clover (Trifolium pratense) and Zigzag Clover (T. medium) - A Picture of Genomic Similarities and Differences.</title>
        <authorList>
            <person name="Dluhosova J."/>
            <person name="Istvanek J."/>
            <person name="Nedelnik J."/>
            <person name="Repkova J."/>
        </authorList>
    </citation>
    <scope>NUCLEOTIDE SEQUENCE [LARGE SCALE GENOMIC DNA]</scope>
    <source>
        <strain evidence="3">cv. 10/8</strain>
        <tissue evidence="2">Leaf</tissue>
    </source>
</reference>
<sequence>GNVNVGDGNNNGGGDQGNDEDIDIEGISDDEGDDGLGQVVDPSDRSDDDT</sequence>
<dbReference type="EMBL" id="LXQA011043003">
    <property type="protein sequence ID" value="MCI82422.1"/>
    <property type="molecule type" value="Genomic_DNA"/>
</dbReference>
<comment type="caution">
    <text evidence="2">The sequence shown here is derived from an EMBL/GenBank/DDBJ whole genome shotgun (WGS) entry which is preliminary data.</text>
</comment>
<feature type="non-terminal residue" evidence="2">
    <location>
        <position position="1"/>
    </location>
</feature>
<keyword evidence="3" id="KW-1185">Reference proteome</keyword>
<feature type="region of interest" description="Disordered" evidence="1">
    <location>
        <begin position="1"/>
        <end position="50"/>
    </location>
</feature>
<evidence type="ECO:0000256" key="1">
    <source>
        <dbReference type="SAM" id="MobiDB-lite"/>
    </source>
</evidence>
<evidence type="ECO:0000313" key="3">
    <source>
        <dbReference type="Proteomes" id="UP000265520"/>
    </source>
</evidence>
<dbReference type="Proteomes" id="UP000265520">
    <property type="component" value="Unassembled WGS sequence"/>
</dbReference>
<protein>
    <submittedName>
        <fullName evidence="2">Uncharacterized protein</fullName>
    </submittedName>
</protein>
<feature type="non-terminal residue" evidence="2">
    <location>
        <position position="50"/>
    </location>
</feature>